<dbReference type="OrthoDB" id="9773938at2"/>
<comment type="caution">
    <text evidence="1">The sequence shown here is derived from an EMBL/GenBank/DDBJ whole genome shotgun (WGS) entry which is preliminary data.</text>
</comment>
<dbReference type="RefSeq" id="WP_110305245.1">
    <property type="nucleotide sequence ID" value="NZ_QJHK01000002.1"/>
</dbReference>
<dbReference type="Gene3D" id="2.130.10.10">
    <property type="entry name" value="YVTN repeat-like/Quinoprotein amine dehydrogenase"/>
    <property type="match status" value="1"/>
</dbReference>
<organism evidence="1 2">
    <name type="scientific">Flavobacterium cheongpyeongense</name>
    <dbReference type="NCBI Taxonomy" id="2212651"/>
    <lineage>
        <taxon>Bacteria</taxon>
        <taxon>Pseudomonadati</taxon>
        <taxon>Bacteroidota</taxon>
        <taxon>Flavobacteriia</taxon>
        <taxon>Flavobacteriales</taxon>
        <taxon>Flavobacteriaceae</taxon>
        <taxon>Flavobacterium</taxon>
    </lineage>
</organism>
<dbReference type="InterPro" id="IPR015943">
    <property type="entry name" value="WD40/YVTN_repeat-like_dom_sf"/>
</dbReference>
<gene>
    <name evidence="1" type="ORF">DMB65_03315</name>
</gene>
<name>A0A2V4BWN1_9FLAO</name>
<evidence type="ECO:0008006" key="3">
    <source>
        <dbReference type="Google" id="ProtNLM"/>
    </source>
</evidence>
<dbReference type="EMBL" id="QJHK01000002">
    <property type="protein sequence ID" value="PXY42273.1"/>
    <property type="molecule type" value="Genomic_DNA"/>
</dbReference>
<accession>A0A2V4BWN1</accession>
<evidence type="ECO:0000313" key="1">
    <source>
        <dbReference type="EMBL" id="PXY42273.1"/>
    </source>
</evidence>
<protein>
    <recommendedName>
        <fullName evidence="3">DUF5050 domain-containing protein</fullName>
    </recommendedName>
</protein>
<dbReference type="Proteomes" id="UP000247903">
    <property type="component" value="Unassembled WGS sequence"/>
</dbReference>
<dbReference type="AlphaFoldDB" id="A0A2V4BWN1"/>
<keyword evidence="2" id="KW-1185">Reference proteome</keyword>
<dbReference type="SUPFAM" id="SSF63825">
    <property type="entry name" value="YWTD domain"/>
    <property type="match status" value="1"/>
</dbReference>
<sequence>MKISNLLLIAFGISLFISCSNEVENDVKNEVDNKKNTANGDYSNGFFILNEGGAGQGTVSFSSNDFGVFTKDAYTAENGSDLLGKDATSIFFNGDNAYIIAGASDVITVVNRYTFKLIAKIDTGLKQPRYGVVKDGKAYVINSNKYVGWGGAWDNDDTDDYIAVIDLATNKYESKIDLNASADRIIEKDGKLYMTEFINNNDNLNLLLFVVDIATKSLETPIVITSEAYTDALSMEEKDGIIYILTNNYFQKSKNKIVKVKIADNTISRITFPEALSEASFMDIYDDKIYYTVKNSVYAINTNVTQATTTPILTAPTEAFYGFAVNNNRIYLADGGDYKLDSKAYVYNLTGTLQKVLTVGVRPNGFYFNN</sequence>
<evidence type="ECO:0000313" key="2">
    <source>
        <dbReference type="Proteomes" id="UP000247903"/>
    </source>
</evidence>
<dbReference type="PROSITE" id="PS51257">
    <property type="entry name" value="PROKAR_LIPOPROTEIN"/>
    <property type="match status" value="1"/>
</dbReference>
<proteinExistence type="predicted"/>
<reference evidence="1 2" key="1">
    <citation type="submission" date="2018-05" db="EMBL/GenBank/DDBJ databases">
        <title>Flavobacterium sp. strain IMCC34759, incomplete genome.</title>
        <authorList>
            <person name="Joung Y."/>
            <person name="Cho J."/>
        </authorList>
    </citation>
    <scope>NUCLEOTIDE SEQUENCE [LARGE SCALE GENOMIC DNA]</scope>
    <source>
        <strain evidence="1 2">IMCC34759</strain>
    </source>
</reference>